<feature type="domain" description="Multidrug resistance protein MdtA-like alpha-helical hairpin" evidence="3">
    <location>
        <begin position="99"/>
        <end position="167"/>
    </location>
</feature>
<dbReference type="Gene3D" id="1.10.287.470">
    <property type="entry name" value="Helix hairpin bin"/>
    <property type="match status" value="1"/>
</dbReference>
<evidence type="ECO:0000256" key="2">
    <source>
        <dbReference type="ARBA" id="ARBA00009477"/>
    </source>
</evidence>
<dbReference type="Gene3D" id="2.40.50.100">
    <property type="match status" value="1"/>
</dbReference>
<evidence type="ECO:0000259" key="3">
    <source>
        <dbReference type="Pfam" id="PF25876"/>
    </source>
</evidence>
<evidence type="ECO:0000259" key="4">
    <source>
        <dbReference type="Pfam" id="PF25917"/>
    </source>
</evidence>
<dbReference type="NCBIfam" id="TIGR01730">
    <property type="entry name" value="RND_mfp"/>
    <property type="match status" value="1"/>
</dbReference>
<dbReference type="Gene3D" id="2.40.420.20">
    <property type="match status" value="1"/>
</dbReference>
<dbReference type="PROSITE" id="PS51257">
    <property type="entry name" value="PROKAR_LIPOPROTEIN"/>
    <property type="match status" value="1"/>
</dbReference>
<dbReference type="EMBL" id="NXLT01000004">
    <property type="protein sequence ID" value="RDU66844.1"/>
    <property type="molecule type" value="Genomic_DNA"/>
</dbReference>
<dbReference type="Pfam" id="PF25876">
    <property type="entry name" value="HH_MFP_RND"/>
    <property type="match status" value="1"/>
</dbReference>
<dbReference type="Pfam" id="PF25967">
    <property type="entry name" value="RND-MFP_C"/>
    <property type="match status" value="1"/>
</dbReference>
<dbReference type="SUPFAM" id="SSF111369">
    <property type="entry name" value="HlyD-like secretion proteins"/>
    <property type="match status" value="1"/>
</dbReference>
<evidence type="ECO:0000256" key="1">
    <source>
        <dbReference type="ARBA" id="ARBA00004196"/>
    </source>
</evidence>
<dbReference type="GO" id="GO:0046677">
    <property type="term" value="P:response to antibiotic"/>
    <property type="evidence" value="ECO:0007669"/>
    <property type="project" value="TreeGrafter"/>
</dbReference>
<protein>
    <submittedName>
        <fullName evidence="7">Efflux RND transporter periplasmic adaptor subunit</fullName>
    </submittedName>
</protein>
<dbReference type="Pfam" id="PF25944">
    <property type="entry name" value="Beta-barrel_RND"/>
    <property type="match status" value="1"/>
</dbReference>
<reference evidence="7 8" key="1">
    <citation type="submission" date="2018-04" db="EMBL/GenBank/DDBJ databases">
        <title>Novel Campyloabacter and Helicobacter Species and Strains.</title>
        <authorList>
            <person name="Mannion A.J."/>
            <person name="Shen Z."/>
            <person name="Fox J.G."/>
        </authorList>
    </citation>
    <scope>NUCLEOTIDE SEQUENCE [LARGE SCALE GENOMIC DNA]</scope>
    <source>
        <strain evidence="7 8">MIT 12-6600</strain>
    </source>
</reference>
<dbReference type="InterPro" id="IPR058626">
    <property type="entry name" value="MdtA-like_b-barrel"/>
</dbReference>
<evidence type="ECO:0000313" key="8">
    <source>
        <dbReference type="Proteomes" id="UP000256514"/>
    </source>
</evidence>
<feature type="domain" description="Multidrug resistance protein MdtA-like beta-barrel" evidence="5">
    <location>
        <begin position="207"/>
        <end position="286"/>
    </location>
</feature>
<dbReference type="AlphaFoldDB" id="A0A3D8IQE0"/>
<comment type="subcellular location">
    <subcellularLocation>
        <location evidence="1">Cell envelope</location>
    </subcellularLocation>
</comment>
<name>A0A3D8IQE0_9HELI</name>
<dbReference type="PANTHER" id="PTHR30158">
    <property type="entry name" value="ACRA/E-RELATED COMPONENT OF DRUG EFFLUX TRANSPORTER"/>
    <property type="match status" value="1"/>
</dbReference>
<feature type="domain" description="Multidrug resistance protein MdtA-like barrel-sandwich hybrid" evidence="4">
    <location>
        <begin position="58"/>
        <end position="189"/>
    </location>
</feature>
<dbReference type="Gene3D" id="2.40.30.170">
    <property type="match status" value="1"/>
</dbReference>
<dbReference type="InterPro" id="IPR058625">
    <property type="entry name" value="MdtA-like_BSH"/>
</dbReference>
<feature type="domain" description="Multidrug resistance protein MdtA-like C-terminal permuted SH3" evidence="6">
    <location>
        <begin position="294"/>
        <end position="351"/>
    </location>
</feature>
<dbReference type="GO" id="GO:0005886">
    <property type="term" value="C:plasma membrane"/>
    <property type="evidence" value="ECO:0007669"/>
    <property type="project" value="TreeGrafter"/>
</dbReference>
<evidence type="ECO:0000313" key="7">
    <source>
        <dbReference type="EMBL" id="RDU66844.1"/>
    </source>
</evidence>
<comment type="caution">
    <text evidence="7">The sequence shown here is derived from an EMBL/GenBank/DDBJ whole genome shotgun (WGS) entry which is preliminary data.</text>
</comment>
<dbReference type="OrthoDB" id="9772050at2"/>
<organism evidence="7 8">
    <name type="scientific">Helicobacter equorum</name>
    <dbReference type="NCBI Taxonomy" id="361872"/>
    <lineage>
        <taxon>Bacteria</taxon>
        <taxon>Pseudomonadati</taxon>
        <taxon>Campylobacterota</taxon>
        <taxon>Epsilonproteobacteria</taxon>
        <taxon>Campylobacterales</taxon>
        <taxon>Helicobacteraceae</taxon>
        <taxon>Helicobacter</taxon>
    </lineage>
</organism>
<dbReference type="InterPro" id="IPR006143">
    <property type="entry name" value="RND_pump_MFP"/>
</dbReference>
<keyword evidence="8" id="KW-1185">Reference proteome</keyword>
<dbReference type="Pfam" id="PF25917">
    <property type="entry name" value="BSH_RND"/>
    <property type="match status" value="1"/>
</dbReference>
<dbReference type="RefSeq" id="WP_115571163.1">
    <property type="nucleotide sequence ID" value="NZ_NXLT01000004.1"/>
</dbReference>
<evidence type="ECO:0000259" key="6">
    <source>
        <dbReference type="Pfam" id="PF25967"/>
    </source>
</evidence>
<dbReference type="GO" id="GO:0015562">
    <property type="term" value="F:efflux transmembrane transporter activity"/>
    <property type="evidence" value="ECO:0007669"/>
    <property type="project" value="InterPro"/>
</dbReference>
<gene>
    <name evidence="7" type="ORF">CQA54_05610</name>
</gene>
<evidence type="ECO:0000259" key="5">
    <source>
        <dbReference type="Pfam" id="PF25944"/>
    </source>
</evidence>
<accession>A0A3D8IQE0</accession>
<dbReference type="Proteomes" id="UP000256514">
    <property type="component" value="Unassembled WGS sequence"/>
</dbReference>
<dbReference type="InterPro" id="IPR058627">
    <property type="entry name" value="MdtA-like_C"/>
</dbReference>
<comment type="similarity">
    <text evidence="2">Belongs to the membrane fusion protein (MFP) (TC 8.A.1) family.</text>
</comment>
<sequence>MKYYRYIGFFGLLLLMIGCGSQEQQQKKVALPVNTQTIISQDLDLNFEYPARLKSVQSVDIYARIEGILLTQNFTEGDIVQAGQTLFTIESTRYKARVNMAKAQYNTALANLTKASKDWTRTERLYKQGALTVDQYDNAMYNYQSAQANVESAKASLDDALVDLKYTTITADITGRIGMRRYDVGNLVGRNGGGGDTYLTTLTQLSPIYAEFSIPSTDFYYMRGLDKDNVIVEFILGNDTIYDKRGKLDFLDSVLDSQTASIKTRAIVNNDSYVLLPNEIVRVNLKGFKAQKSIAIPQKALLQDSQGSYVYIAKNNQAQIARLTLGKMLKNGQVIVLSGLQDGDMLITNNLTKLRQDSEISPQQNAPQSAN</sequence>
<proteinExistence type="inferred from homology"/>
<dbReference type="InterPro" id="IPR058624">
    <property type="entry name" value="MdtA-like_HH"/>
</dbReference>